<evidence type="ECO:0000313" key="1">
    <source>
        <dbReference type="EMBL" id="CAD8114496.1"/>
    </source>
</evidence>
<protein>
    <submittedName>
        <fullName evidence="1">Uncharacterized protein</fullName>
    </submittedName>
</protein>
<dbReference type="Proteomes" id="UP000692954">
    <property type="component" value="Unassembled WGS sequence"/>
</dbReference>
<dbReference type="AlphaFoldDB" id="A0A8S1QGR8"/>
<keyword evidence="2" id="KW-1185">Reference proteome</keyword>
<evidence type="ECO:0000313" key="2">
    <source>
        <dbReference type="Proteomes" id="UP000692954"/>
    </source>
</evidence>
<gene>
    <name evidence="1" type="ORF">PSON_ATCC_30995.1.T1060039</name>
</gene>
<accession>A0A8S1QGR8</accession>
<name>A0A8S1QGR8_9CILI</name>
<sequence length="168" mass="20718">MCNAYQIPQILIFLFQAHIHLYQYFLFLWFNIQYLIDINTQIDIYSNDLPQEILQLKQSYIRKIKLQKLMEFKNEVIQKKIKEDIERLVNQEIQKLFNLVDQYQQENQININFNAYFVKLILIIDDQFKFIKCKYFLIVQFEFEEIPQENLIGTQRHFFGRSKVMRQF</sequence>
<proteinExistence type="predicted"/>
<organism evidence="1 2">
    <name type="scientific">Paramecium sonneborni</name>
    <dbReference type="NCBI Taxonomy" id="65129"/>
    <lineage>
        <taxon>Eukaryota</taxon>
        <taxon>Sar</taxon>
        <taxon>Alveolata</taxon>
        <taxon>Ciliophora</taxon>
        <taxon>Intramacronucleata</taxon>
        <taxon>Oligohymenophorea</taxon>
        <taxon>Peniculida</taxon>
        <taxon>Parameciidae</taxon>
        <taxon>Paramecium</taxon>
    </lineage>
</organism>
<dbReference type="EMBL" id="CAJJDN010000106">
    <property type="protein sequence ID" value="CAD8114496.1"/>
    <property type="molecule type" value="Genomic_DNA"/>
</dbReference>
<comment type="caution">
    <text evidence="1">The sequence shown here is derived from an EMBL/GenBank/DDBJ whole genome shotgun (WGS) entry which is preliminary data.</text>
</comment>
<reference evidence="1" key="1">
    <citation type="submission" date="2021-01" db="EMBL/GenBank/DDBJ databases">
        <authorList>
            <consortium name="Genoscope - CEA"/>
            <person name="William W."/>
        </authorList>
    </citation>
    <scope>NUCLEOTIDE SEQUENCE</scope>
</reference>